<dbReference type="OrthoDB" id="1934953at2"/>
<gene>
    <name evidence="1" type="ORF">SAMN02745248_01104</name>
</gene>
<organism evidence="1 2">
    <name type="scientific">Hathewaya proteolytica DSM 3090</name>
    <dbReference type="NCBI Taxonomy" id="1121331"/>
    <lineage>
        <taxon>Bacteria</taxon>
        <taxon>Bacillati</taxon>
        <taxon>Bacillota</taxon>
        <taxon>Clostridia</taxon>
        <taxon>Eubacteriales</taxon>
        <taxon>Clostridiaceae</taxon>
        <taxon>Hathewaya</taxon>
    </lineage>
</organism>
<accession>A0A1M6MQ21</accession>
<proteinExistence type="predicted"/>
<reference evidence="1 2" key="1">
    <citation type="submission" date="2016-11" db="EMBL/GenBank/DDBJ databases">
        <authorList>
            <person name="Jaros S."/>
            <person name="Januszkiewicz K."/>
            <person name="Wedrychowicz H."/>
        </authorList>
    </citation>
    <scope>NUCLEOTIDE SEQUENCE [LARGE SCALE GENOMIC DNA]</scope>
    <source>
        <strain evidence="1 2">DSM 3090</strain>
    </source>
</reference>
<dbReference type="RefSeq" id="WP_072903135.1">
    <property type="nucleotide sequence ID" value="NZ_FRAD01000008.1"/>
</dbReference>
<dbReference type="AlphaFoldDB" id="A0A1M6MQ21"/>
<evidence type="ECO:0000313" key="2">
    <source>
        <dbReference type="Proteomes" id="UP000183952"/>
    </source>
</evidence>
<evidence type="ECO:0000313" key="1">
    <source>
        <dbReference type="EMBL" id="SHJ85506.1"/>
    </source>
</evidence>
<dbReference type="Proteomes" id="UP000183952">
    <property type="component" value="Unassembled WGS sequence"/>
</dbReference>
<protein>
    <submittedName>
        <fullName evidence="1">Uncharacterized protein</fullName>
    </submittedName>
</protein>
<sequence>MLQFIKNMDVKNVEVLEVRNSTLDNRVKKIILQIKNGFNTFKFEITKRELKYDQLENWDNYIEDFTIKAVFYARNCCKNSPVIILNSENENDRDEITMVLKKCLELKGNEIKERLEVL</sequence>
<name>A0A1M6MQ21_9CLOT</name>
<dbReference type="EMBL" id="FRAD01000008">
    <property type="protein sequence ID" value="SHJ85506.1"/>
    <property type="molecule type" value="Genomic_DNA"/>
</dbReference>
<keyword evidence="2" id="KW-1185">Reference proteome</keyword>